<dbReference type="GO" id="GO:0046872">
    <property type="term" value="F:metal ion binding"/>
    <property type="evidence" value="ECO:0007669"/>
    <property type="project" value="UniProtKB-KW"/>
</dbReference>
<dbReference type="PROSITE" id="PS51257">
    <property type="entry name" value="PROKAR_LIPOPROTEIN"/>
    <property type="match status" value="1"/>
</dbReference>
<dbReference type="RefSeq" id="WP_073708912.1">
    <property type="nucleotide sequence ID" value="NZ_MQSV01000002.1"/>
</dbReference>
<comment type="caution">
    <text evidence="9">The sequence shown here is derived from an EMBL/GenBank/DDBJ whole genome shotgun (WGS) entry which is preliminary data.</text>
</comment>
<organism evidence="9 10">
    <name type="scientific">Boudabousia liubingyangii</name>
    <dbReference type="NCBI Taxonomy" id="1921764"/>
    <lineage>
        <taxon>Bacteria</taxon>
        <taxon>Bacillati</taxon>
        <taxon>Actinomycetota</taxon>
        <taxon>Actinomycetes</taxon>
        <taxon>Actinomycetales</taxon>
        <taxon>Actinomycetaceae</taxon>
        <taxon>Boudabousia</taxon>
    </lineage>
</organism>
<evidence type="ECO:0000313" key="10">
    <source>
        <dbReference type="Proteomes" id="UP000186785"/>
    </source>
</evidence>
<dbReference type="InterPro" id="IPR050492">
    <property type="entry name" value="Bact_metal-bind_prot9"/>
</dbReference>
<evidence type="ECO:0000256" key="8">
    <source>
        <dbReference type="SAM" id="SignalP"/>
    </source>
</evidence>
<feature type="compositionally biased region" description="Polar residues" evidence="7">
    <location>
        <begin position="24"/>
        <end position="52"/>
    </location>
</feature>
<keyword evidence="6" id="KW-0175">Coiled coil</keyword>
<feature type="region of interest" description="Disordered" evidence="7">
    <location>
        <begin position="24"/>
        <end position="56"/>
    </location>
</feature>
<dbReference type="Proteomes" id="UP000186785">
    <property type="component" value="Unassembled WGS sequence"/>
</dbReference>
<evidence type="ECO:0000256" key="7">
    <source>
        <dbReference type="SAM" id="MobiDB-lite"/>
    </source>
</evidence>
<proteinExistence type="inferred from homology"/>
<dbReference type="PRINTS" id="PR00690">
    <property type="entry name" value="ADHESNFAMILY"/>
</dbReference>
<dbReference type="PRINTS" id="PR00691">
    <property type="entry name" value="ADHESINB"/>
</dbReference>
<feature type="chain" id="PRO_5038370106" evidence="8">
    <location>
        <begin position="23"/>
        <end position="332"/>
    </location>
</feature>
<dbReference type="Gene3D" id="3.40.50.1980">
    <property type="entry name" value="Nitrogenase molybdenum iron protein domain"/>
    <property type="match status" value="2"/>
</dbReference>
<dbReference type="SUPFAM" id="SSF53807">
    <property type="entry name" value="Helical backbone' metal receptor"/>
    <property type="match status" value="1"/>
</dbReference>
<evidence type="ECO:0000256" key="6">
    <source>
        <dbReference type="SAM" id="Coils"/>
    </source>
</evidence>
<evidence type="ECO:0000256" key="4">
    <source>
        <dbReference type="ARBA" id="ARBA00022729"/>
    </source>
</evidence>
<feature type="coiled-coil region" evidence="6">
    <location>
        <begin position="179"/>
        <end position="206"/>
    </location>
</feature>
<keyword evidence="10" id="KW-1185">Reference proteome</keyword>
<reference evidence="9 10" key="1">
    <citation type="submission" date="2016-11" db="EMBL/GenBank/DDBJ databases">
        <title>Actinomyces gypaetusis sp. nov. isolated from the vulture Gypaetus barbatus in Qinghai Tibet Plateau China.</title>
        <authorList>
            <person name="Meng X."/>
        </authorList>
    </citation>
    <scope>NUCLEOTIDE SEQUENCE [LARGE SCALE GENOMIC DNA]</scope>
    <source>
        <strain evidence="9 10">VUL4_2</strain>
    </source>
</reference>
<feature type="signal peptide" evidence="8">
    <location>
        <begin position="1"/>
        <end position="22"/>
    </location>
</feature>
<dbReference type="GO" id="GO:0030001">
    <property type="term" value="P:metal ion transport"/>
    <property type="evidence" value="ECO:0007669"/>
    <property type="project" value="InterPro"/>
</dbReference>
<dbReference type="InterPro" id="IPR006128">
    <property type="entry name" value="Lipoprotein_PsaA-like"/>
</dbReference>
<dbReference type="AlphaFoldDB" id="A0A1Q5PN81"/>
<dbReference type="GO" id="GO:0030313">
    <property type="term" value="C:cell envelope"/>
    <property type="evidence" value="ECO:0007669"/>
    <property type="project" value="UniProtKB-SubCell"/>
</dbReference>
<dbReference type="InterPro" id="IPR006129">
    <property type="entry name" value="AdhesinB"/>
</dbReference>
<dbReference type="InterPro" id="IPR006127">
    <property type="entry name" value="ZnuA-like"/>
</dbReference>
<name>A0A1Q5PN81_9ACTO</name>
<dbReference type="EMBL" id="MQSV01000002">
    <property type="protein sequence ID" value="OKL48925.1"/>
    <property type="molecule type" value="Genomic_DNA"/>
</dbReference>
<accession>A0A1Q5PN81</accession>
<protein>
    <submittedName>
        <fullName evidence="9">Metal ABC transporter substrate-binding protein</fullName>
    </submittedName>
</protein>
<evidence type="ECO:0000256" key="1">
    <source>
        <dbReference type="ARBA" id="ARBA00004196"/>
    </source>
</evidence>
<dbReference type="PANTHER" id="PTHR42953:SF1">
    <property type="entry name" value="METAL-BINDING PROTEIN HI_0362-RELATED"/>
    <property type="match status" value="1"/>
</dbReference>
<keyword evidence="4 8" id="KW-0732">Signal</keyword>
<dbReference type="OrthoDB" id="9810636at2"/>
<evidence type="ECO:0000256" key="5">
    <source>
        <dbReference type="RuleBase" id="RU003512"/>
    </source>
</evidence>
<evidence type="ECO:0000256" key="3">
    <source>
        <dbReference type="ARBA" id="ARBA00022723"/>
    </source>
</evidence>
<evidence type="ECO:0000313" key="9">
    <source>
        <dbReference type="EMBL" id="OKL48925.1"/>
    </source>
</evidence>
<dbReference type="STRING" id="1921764.BSR28_03105"/>
<gene>
    <name evidence="9" type="ORF">BSR29_03530</name>
</gene>
<keyword evidence="2 5" id="KW-0813">Transport</keyword>
<sequence length="332" mass="35828">MKQKLLFTTFATCALALGACSAGNNSANSQNDSQGAKTPTQSTTSENPSATNPEGKPVVLTTFTVLADISQNIAGDHLKVESITKPGAEIHDYEPTPGDLARAQGAKLIIDHGMGLETWFEKFIHNAKVPHVVVSEGVTPIPIEGSEHANPHTWMSPTNVQKYADNLAKAFSELDPAHAADYRKNAEKYKAELGEIKKELDDSLAKLPENERVLSTCEGAFSYLAKDAGLKENYLWPVNSESEVTAQQIAKVINNVKQDQVKAVFCESTVNRKAMDQVISATGTQYGGTLFVDSLSAKDGPVPTYLDLIRYDSKTIADGLSGHPNPEAQKVK</sequence>
<comment type="subcellular location">
    <subcellularLocation>
        <location evidence="1">Cell envelope</location>
    </subcellularLocation>
</comment>
<dbReference type="PANTHER" id="PTHR42953">
    <property type="entry name" value="HIGH-AFFINITY ZINC UPTAKE SYSTEM PROTEIN ZNUA-RELATED"/>
    <property type="match status" value="1"/>
</dbReference>
<evidence type="ECO:0000256" key="2">
    <source>
        <dbReference type="ARBA" id="ARBA00022448"/>
    </source>
</evidence>
<dbReference type="CDD" id="cd01137">
    <property type="entry name" value="PsaA"/>
    <property type="match status" value="1"/>
</dbReference>
<dbReference type="Pfam" id="PF01297">
    <property type="entry name" value="ZnuA"/>
    <property type="match status" value="1"/>
</dbReference>
<dbReference type="GO" id="GO:0007155">
    <property type="term" value="P:cell adhesion"/>
    <property type="evidence" value="ECO:0007669"/>
    <property type="project" value="InterPro"/>
</dbReference>
<keyword evidence="3" id="KW-0479">Metal-binding</keyword>
<comment type="similarity">
    <text evidence="5">Belongs to the bacterial solute-binding protein 9 family.</text>
</comment>